<evidence type="ECO:0008006" key="5">
    <source>
        <dbReference type="Google" id="ProtNLM"/>
    </source>
</evidence>
<dbReference type="Proteomes" id="UP001164761">
    <property type="component" value="Chromosome"/>
</dbReference>
<dbReference type="RefSeq" id="WP_268008087.1">
    <property type="nucleotide sequence ID" value="NZ_CP104067.1"/>
</dbReference>
<gene>
    <name evidence="3" type="ORF">NZD89_12880</name>
</gene>
<proteinExistence type="predicted"/>
<keyword evidence="4" id="KW-1185">Reference proteome</keyword>
<feature type="compositionally biased region" description="Polar residues" evidence="1">
    <location>
        <begin position="46"/>
        <end position="62"/>
    </location>
</feature>
<dbReference type="PROSITE" id="PS51257">
    <property type="entry name" value="PROKAR_LIPOPROTEIN"/>
    <property type="match status" value="1"/>
</dbReference>
<accession>A0ABY6ZMX4</accession>
<evidence type="ECO:0000256" key="1">
    <source>
        <dbReference type="SAM" id="MobiDB-lite"/>
    </source>
</evidence>
<feature type="compositionally biased region" description="Low complexity" evidence="1">
    <location>
        <begin position="70"/>
        <end position="90"/>
    </location>
</feature>
<dbReference type="EMBL" id="CP104067">
    <property type="protein sequence ID" value="WAH44191.1"/>
    <property type="molecule type" value="Genomic_DNA"/>
</dbReference>
<organism evidence="3 4">
    <name type="scientific">Alicyclobacillus fastidiosus</name>
    <dbReference type="NCBI Taxonomy" id="392011"/>
    <lineage>
        <taxon>Bacteria</taxon>
        <taxon>Bacillati</taxon>
        <taxon>Bacillota</taxon>
        <taxon>Bacilli</taxon>
        <taxon>Bacillales</taxon>
        <taxon>Alicyclobacillaceae</taxon>
        <taxon>Alicyclobacillus</taxon>
    </lineage>
</organism>
<feature type="chain" id="PRO_5045543822" description="Lipoprotein" evidence="2">
    <location>
        <begin position="24"/>
        <end position="196"/>
    </location>
</feature>
<feature type="compositionally biased region" description="Low complexity" evidence="1">
    <location>
        <begin position="32"/>
        <end position="45"/>
    </location>
</feature>
<reference evidence="3" key="1">
    <citation type="submission" date="2022-08" db="EMBL/GenBank/DDBJ databases">
        <title>Alicyclobacillus fastidiosus DSM 17978, complete genome.</title>
        <authorList>
            <person name="Wang Q."/>
            <person name="Cai R."/>
            <person name="Wang Z."/>
        </authorList>
    </citation>
    <scope>NUCLEOTIDE SEQUENCE</scope>
    <source>
        <strain evidence="3">DSM 17978</strain>
    </source>
</reference>
<feature type="signal peptide" evidence="2">
    <location>
        <begin position="1"/>
        <end position="23"/>
    </location>
</feature>
<evidence type="ECO:0000313" key="4">
    <source>
        <dbReference type="Proteomes" id="UP001164761"/>
    </source>
</evidence>
<name>A0ABY6ZMX4_9BACL</name>
<protein>
    <recommendedName>
        <fullName evidence="5">Lipoprotein</fullName>
    </recommendedName>
</protein>
<sequence length="196" mass="20896">MNRTSLWSLVCAMGLSIATVSGCGTHSTVSHNASSPPSTASNNTTGSQTSNGAGSQNSTPHRSTGDRTGSENSSNNNTTTGSTTSVPPSNQSLLTLEQIQVADNQVVFILTHGDMQNTYVDPHISADKKQFIVTLQNVEQGHYPLNQTQSIESNWATSYQITRNAHNLTFTFALKPGVSRFTPMIGGGDQIAFTFQ</sequence>
<feature type="region of interest" description="Disordered" evidence="1">
    <location>
        <begin position="24"/>
        <end position="90"/>
    </location>
</feature>
<evidence type="ECO:0000256" key="2">
    <source>
        <dbReference type="SAM" id="SignalP"/>
    </source>
</evidence>
<keyword evidence="2" id="KW-0732">Signal</keyword>
<evidence type="ECO:0000313" key="3">
    <source>
        <dbReference type="EMBL" id="WAH44191.1"/>
    </source>
</evidence>